<reference evidence="2" key="2">
    <citation type="submission" date="2022-01" db="EMBL/GenBank/DDBJ databases">
        <authorList>
            <person name="Yamashiro T."/>
            <person name="Shiraishi A."/>
            <person name="Satake H."/>
            <person name="Nakayama K."/>
        </authorList>
    </citation>
    <scope>NUCLEOTIDE SEQUENCE</scope>
</reference>
<sequence length="499" mass="55900">MLINGLGLAEVDARLVSGVFLGDLTVKVEVVMGGNSSTFRTGKGVIVEKPGGSVSSLPLVIPKKLCVLLQGRISMLDNQVIGCSKSSSGIGARVREFTGYLGSFKKGSWVFVFLEGAEGCFYLGYQVIDNKVLVFKVLGRQGAASKVLPADMEAKTKAELNKKAHSSVILRLGNKVLIEVTGETTAVEVKFEDEDLALLLLTSLPASYEHFLATLLYGREALTLEDVMATLNSKVIKESPKAKGDDGEGLYVRGRTDRRDSCQSRGKSRSKSRGGRLKCYICQSEDHWIAVIMEYLVKISKKAHILELKQRHLKITVLTSNTPYPSRKIRRICACTSLKTTKKQDPIRHIQKRPIRRIQDMEINILENIERGPYSKKPSIRRIDLSQYASIFRREEEHKRYGYVKNHKKTVKNGQTRIQERKSVQEPIASLVGPAGDPWDQRVRSQLIGKDLASELLVYELPLSRNRLTKKGIKMAEPNEYNFVTRKNFLSDDDEGRMV</sequence>
<gene>
    <name evidence="2" type="ORF">Tco_0838580</name>
</gene>
<keyword evidence="3" id="KW-1185">Reference proteome</keyword>
<dbReference type="EMBL" id="BQNB010012483">
    <property type="protein sequence ID" value="GJT04118.1"/>
    <property type="molecule type" value="Genomic_DNA"/>
</dbReference>
<protein>
    <submittedName>
        <fullName evidence="2">Uncharacterized protein</fullName>
    </submittedName>
</protein>
<organism evidence="2 3">
    <name type="scientific">Tanacetum coccineum</name>
    <dbReference type="NCBI Taxonomy" id="301880"/>
    <lineage>
        <taxon>Eukaryota</taxon>
        <taxon>Viridiplantae</taxon>
        <taxon>Streptophyta</taxon>
        <taxon>Embryophyta</taxon>
        <taxon>Tracheophyta</taxon>
        <taxon>Spermatophyta</taxon>
        <taxon>Magnoliopsida</taxon>
        <taxon>eudicotyledons</taxon>
        <taxon>Gunneridae</taxon>
        <taxon>Pentapetalae</taxon>
        <taxon>asterids</taxon>
        <taxon>campanulids</taxon>
        <taxon>Asterales</taxon>
        <taxon>Asteraceae</taxon>
        <taxon>Asteroideae</taxon>
        <taxon>Anthemideae</taxon>
        <taxon>Anthemidinae</taxon>
        <taxon>Tanacetum</taxon>
    </lineage>
</organism>
<evidence type="ECO:0000256" key="1">
    <source>
        <dbReference type="SAM" id="MobiDB-lite"/>
    </source>
</evidence>
<dbReference type="Proteomes" id="UP001151760">
    <property type="component" value="Unassembled WGS sequence"/>
</dbReference>
<feature type="region of interest" description="Disordered" evidence="1">
    <location>
        <begin position="239"/>
        <end position="272"/>
    </location>
</feature>
<dbReference type="Pfam" id="PF14223">
    <property type="entry name" value="Retrotran_gag_2"/>
    <property type="match status" value="1"/>
</dbReference>
<reference evidence="2" key="1">
    <citation type="journal article" date="2022" name="Int. J. Mol. Sci.">
        <title>Draft Genome of Tanacetum Coccineum: Genomic Comparison of Closely Related Tanacetum-Family Plants.</title>
        <authorList>
            <person name="Yamashiro T."/>
            <person name="Shiraishi A."/>
            <person name="Nakayama K."/>
            <person name="Satake H."/>
        </authorList>
    </citation>
    <scope>NUCLEOTIDE SEQUENCE</scope>
</reference>
<accession>A0ABQ5AP40</accession>
<evidence type="ECO:0000313" key="3">
    <source>
        <dbReference type="Proteomes" id="UP001151760"/>
    </source>
</evidence>
<comment type="caution">
    <text evidence="2">The sequence shown here is derived from an EMBL/GenBank/DDBJ whole genome shotgun (WGS) entry which is preliminary data.</text>
</comment>
<evidence type="ECO:0000313" key="2">
    <source>
        <dbReference type="EMBL" id="GJT04118.1"/>
    </source>
</evidence>
<proteinExistence type="predicted"/>
<name>A0ABQ5AP40_9ASTR</name>